<dbReference type="Proteomes" id="UP000270025">
    <property type="component" value="Chromosome"/>
</dbReference>
<dbReference type="InterPro" id="IPR011697">
    <property type="entry name" value="Peptidase_C26"/>
</dbReference>
<dbReference type="PANTHER" id="PTHR43235:SF1">
    <property type="entry name" value="GLUTAMINE AMIDOTRANSFERASE PB2B2.05-RELATED"/>
    <property type="match status" value="1"/>
</dbReference>
<keyword evidence="2" id="KW-1185">Reference proteome</keyword>
<reference evidence="1 2" key="1">
    <citation type="submission" date="2018-12" db="EMBL/GenBank/DDBJ databases">
        <authorList>
            <consortium name="Pathogen Informatics"/>
        </authorList>
    </citation>
    <scope>NUCLEOTIDE SEQUENCE [LARGE SCALE GENOMIC DNA]</scope>
    <source>
        <strain evidence="1 2">NCTC3166</strain>
    </source>
</reference>
<dbReference type="RefSeq" id="WP_126403742.1">
    <property type="nucleotide sequence ID" value="NZ_LR134266.1"/>
</dbReference>
<dbReference type="EC" id="2.4.2.-" evidence="1"/>
<dbReference type="CDD" id="cd01745">
    <property type="entry name" value="GATase1_2"/>
    <property type="match status" value="1"/>
</dbReference>
<keyword evidence="1" id="KW-0808">Transferase</keyword>
<sequence>MKKPVIGITGNQRPFREEDGMYLSYTPTGFVQGVQEAGGIPLILPIGDPATAEHYISLIDKLIITGGQHVSPQFYGAEKEIVSDDYLLERDLFELALIKEAVAAKKPIFTVCRGMQLYNVAMGGTLYQDIDHHWQENPASEASHTIETVKGTVLRDLFGEVGQINSYHHQSIKDLAPHLEVIALSPEDQIIEAVQSSHGTAFLGVQWHPELRYQISEGDKALFDYVVNQL</sequence>
<dbReference type="PROSITE" id="PS51273">
    <property type="entry name" value="GATASE_TYPE_1"/>
    <property type="match status" value="1"/>
</dbReference>
<dbReference type="GO" id="GO:0016757">
    <property type="term" value="F:glycosyltransferase activity"/>
    <property type="evidence" value="ECO:0007669"/>
    <property type="project" value="UniProtKB-KW"/>
</dbReference>
<organism evidence="1 2">
    <name type="scientific">Streptococcus viridans</name>
    <dbReference type="NCBI Taxonomy" id="78535"/>
    <lineage>
        <taxon>Bacteria</taxon>
        <taxon>Bacillati</taxon>
        <taxon>Bacillota</taxon>
        <taxon>Bacilli</taxon>
        <taxon>Lactobacillales</taxon>
        <taxon>Streptococcaceae</taxon>
        <taxon>Streptococcus</taxon>
    </lineage>
</organism>
<evidence type="ECO:0000313" key="2">
    <source>
        <dbReference type="Proteomes" id="UP000270025"/>
    </source>
</evidence>
<dbReference type="SUPFAM" id="SSF52317">
    <property type="entry name" value="Class I glutamine amidotransferase-like"/>
    <property type="match status" value="1"/>
</dbReference>
<dbReference type="InterPro" id="IPR044668">
    <property type="entry name" value="PuuD-like"/>
</dbReference>
<keyword evidence="1" id="KW-0328">Glycosyltransferase</keyword>
<proteinExistence type="predicted"/>
<dbReference type="EC" id="2.6.-.-" evidence="1"/>
<dbReference type="Gene3D" id="3.40.50.880">
    <property type="match status" value="1"/>
</dbReference>
<dbReference type="GO" id="GO:0033969">
    <property type="term" value="F:gamma-glutamyl-gamma-aminobutyrate hydrolase activity"/>
    <property type="evidence" value="ECO:0007669"/>
    <property type="project" value="TreeGrafter"/>
</dbReference>
<keyword evidence="1" id="KW-0315">Glutamine amidotransferase</keyword>
<name>A0A447Z2L9_9STRE</name>
<dbReference type="GO" id="GO:0006598">
    <property type="term" value="P:polyamine catabolic process"/>
    <property type="evidence" value="ECO:0007669"/>
    <property type="project" value="TreeGrafter"/>
</dbReference>
<dbReference type="GO" id="GO:0005829">
    <property type="term" value="C:cytosol"/>
    <property type="evidence" value="ECO:0007669"/>
    <property type="project" value="TreeGrafter"/>
</dbReference>
<dbReference type="PANTHER" id="PTHR43235">
    <property type="entry name" value="GLUTAMINE AMIDOTRANSFERASE PB2B2.05-RELATED"/>
    <property type="match status" value="1"/>
</dbReference>
<dbReference type="Pfam" id="PF07722">
    <property type="entry name" value="Peptidase_C26"/>
    <property type="match status" value="1"/>
</dbReference>
<evidence type="ECO:0000313" key="1">
    <source>
        <dbReference type="EMBL" id="VED66547.1"/>
    </source>
</evidence>
<gene>
    <name evidence="1" type="ORF">NCTC3166_00333</name>
</gene>
<dbReference type="KEGG" id="svf:NCTC3166_00333"/>
<dbReference type="InterPro" id="IPR029062">
    <property type="entry name" value="Class_I_gatase-like"/>
</dbReference>
<protein>
    <submittedName>
        <fullName evidence="1">Glutamine amidotransferase</fullName>
        <ecNumber evidence="1">2.4.2.-</ecNumber>
        <ecNumber evidence="1">2.6.-.-</ecNumber>
    </submittedName>
</protein>
<dbReference type="EMBL" id="LR134266">
    <property type="protein sequence ID" value="VED66547.1"/>
    <property type="molecule type" value="Genomic_DNA"/>
</dbReference>
<dbReference type="AlphaFoldDB" id="A0A447Z2L9"/>
<accession>A0A447Z2L9</accession>